<dbReference type="Pfam" id="PF06807">
    <property type="entry name" value="Clp1"/>
    <property type="match status" value="1"/>
</dbReference>
<proteinExistence type="inferred from homology"/>
<dbReference type="GO" id="GO:0031124">
    <property type="term" value="P:mRNA 3'-end processing"/>
    <property type="evidence" value="ECO:0007669"/>
    <property type="project" value="UniProtKB-UniRule"/>
</dbReference>
<dbReference type="InterPro" id="IPR038286">
    <property type="entry name" value="IPK_sf"/>
</dbReference>
<evidence type="ECO:0000256" key="5">
    <source>
        <dbReference type="ARBA" id="ARBA00019824"/>
    </source>
</evidence>
<gene>
    <name evidence="12" type="primary">CLP1</name>
    <name evidence="17" type="ORF">QBC33DRAFT_511053</name>
</gene>
<evidence type="ECO:0000256" key="3">
    <source>
        <dbReference type="ARBA" id="ARBA00007374"/>
    </source>
</evidence>
<dbReference type="InterPro" id="IPR038239">
    <property type="entry name" value="Clp1_N_sf"/>
</dbReference>
<evidence type="ECO:0000256" key="7">
    <source>
        <dbReference type="ARBA" id="ARBA00022679"/>
    </source>
</evidence>
<feature type="region of interest" description="Disordered" evidence="13">
    <location>
        <begin position="299"/>
        <end position="319"/>
    </location>
</feature>
<comment type="similarity">
    <text evidence="12">Belongs to the Clp1 family. Clp1 subfamily.</text>
</comment>
<keyword evidence="6 12" id="KW-0507">mRNA processing</keyword>
<feature type="region of interest" description="Disordered" evidence="13">
    <location>
        <begin position="104"/>
        <end position="123"/>
    </location>
</feature>
<keyword evidence="9 17" id="KW-0418">Kinase</keyword>
<dbReference type="HAMAP" id="MF_03035">
    <property type="entry name" value="Clp1"/>
    <property type="match status" value="1"/>
</dbReference>
<protein>
    <recommendedName>
        <fullName evidence="5">Polynucleotide 5'-hydroxyl-kinase GRC3</fullName>
    </recommendedName>
    <alternativeName>
        <fullName evidence="4">Polynucleotide 5'-hydroxyl-kinase grc3</fullName>
    </alternativeName>
</protein>
<dbReference type="Gene3D" id="3.40.50.300">
    <property type="entry name" value="P-loop containing nucleotide triphosphate hydrolases"/>
    <property type="match status" value="1"/>
</dbReference>
<evidence type="ECO:0000256" key="2">
    <source>
        <dbReference type="ARBA" id="ARBA00004123"/>
    </source>
</evidence>
<feature type="domain" description="Clp1 C-terminal" evidence="14">
    <location>
        <begin position="800"/>
        <end position="901"/>
    </location>
</feature>
<keyword evidence="11 12" id="KW-0539">Nucleus</keyword>
<feature type="binding site" evidence="12">
    <location>
        <begin position="587"/>
        <end position="592"/>
    </location>
    <ligand>
        <name>ATP</name>
        <dbReference type="ChEBI" id="CHEBI:30616"/>
    </ligand>
</feature>
<evidence type="ECO:0000313" key="17">
    <source>
        <dbReference type="EMBL" id="KAK1771540.1"/>
    </source>
</evidence>
<evidence type="ECO:0000256" key="4">
    <source>
        <dbReference type="ARBA" id="ARBA00018706"/>
    </source>
</evidence>
<keyword evidence="18" id="KW-1185">Reference proteome</keyword>
<dbReference type="PANTHER" id="PTHR12755:SF6">
    <property type="entry name" value="POLYRIBONUCLEOTIDE 5'-HYDROXYL-KINASE CLP1"/>
    <property type="match status" value="1"/>
</dbReference>
<dbReference type="Gene3D" id="3.30.470.160">
    <property type="entry name" value="Inositol polyphosphate kinase"/>
    <property type="match status" value="1"/>
</dbReference>
<feature type="binding site" evidence="12">
    <location>
        <position position="512"/>
    </location>
    <ligand>
        <name>ATP</name>
        <dbReference type="ChEBI" id="CHEBI:30616"/>
    </ligand>
</feature>
<dbReference type="GO" id="GO:0005849">
    <property type="term" value="C:mRNA cleavage factor complex"/>
    <property type="evidence" value="ECO:0007669"/>
    <property type="project" value="UniProtKB-UniRule"/>
</dbReference>
<keyword evidence="8 12" id="KW-0547">Nucleotide-binding</keyword>
<feature type="region of interest" description="Disordered" evidence="13">
    <location>
        <begin position="367"/>
        <end position="391"/>
    </location>
</feature>
<dbReference type="EMBL" id="MU838998">
    <property type="protein sequence ID" value="KAK1771540.1"/>
    <property type="molecule type" value="Genomic_DNA"/>
</dbReference>
<dbReference type="InterPro" id="IPR028606">
    <property type="entry name" value="Clp1"/>
</dbReference>
<evidence type="ECO:0000256" key="8">
    <source>
        <dbReference type="ARBA" id="ARBA00022741"/>
    </source>
</evidence>
<dbReference type="InterPro" id="IPR032324">
    <property type="entry name" value="Clp1_N"/>
</dbReference>
<dbReference type="InterPro" id="IPR045116">
    <property type="entry name" value="Clp1/Grc3"/>
</dbReference>
<reference evidence="17" key="1">
    <citation type="submission" date="2023-06" db="EMBL/GenBank/DDBJ databases">
        <title>Genome-scale phylogeny and comparative genomics of the fungal order Sordariales.</title>
        <authorList>
            <consortium name="Lawrence Berkeley National Laboratory"/>
            <person name="Hensen N."/>
            <person name="Bonometti L."/>
            <person name="Westerberg I."/>
            <person name="Brannstrom I.O."/>
            <person name="Guillou S."/>
            <person name="Cros-Aarteil S."/>
            <person name="Calhoun S."/>
            <person name="Haridas S."/>
            <person name="Kuo A."/>
            <person name="Mondo S."/>
            <person name="Pangilinan J."/>
            <person name="Riley R."/>
            <person name="Labutti K."/>
            <person name="Andreopoulos B."/>
            <person name="Lipzen A."/>
            <person name="Chen C."/>
            <person name="Yanf M."/>
            <person name="Daum C."/>
            <person name="Ng V."/>
            <person name="Clum A."/>
            <person name="Steindorff A."/>
            <person name="Ohm R."/>
            <person name="Martin F."/>
            <person name="Silar P."/>
            <person name="Natvig D."/>
            <person name="Lalanne C."/>
            <person name="Gautier V."/>
            <person name="Ament-Velasquez S.L."/>
            <person name="Kruys A."/>
            <person name="Hutchinson M.I."/>
            <person name="Powell A.J."/>
            <person name="Barry K."/>
            <person name="Miller A.N."/>
            <person name="Grigoriev I.V."/>
            <person name="Debuchy R."/>
            <person name="Gladieux P."/>
            <person name="Thoren M.H."/>
            <person name="Johannesson H."/>
        </authorList>
    </citation>
    <scope>NUCLEOTIDE SEQUENCE</scope>
    <source>
        <strain evidence="17">8032-3</strain>
    </source>
</reference>
<name>A0AAJ0FSW9_9PEZI</name>
<accession>A0AAJ0FSW9</accession>
<dbReference type="GO" id="GO:0032958">
    <property type="term" value="P:inositol phosphate biosynthetic process"/>
    <property type="evidence" value="ECO:0007669"/>
    <property type="project" value="InterPro"/>
</dbReference>
<dbReference type="GO" id="GO:0051731">
    <property type="term" value="F:polynucleotide 5'-hydroxyl-kinase activity"/>
    <property type="evidence" value="ECO:0007669"/>
    <property type="project" value="InterPro"/>
</dbReference>
<comment type="function">
    <text evidence="12">Required for endonucleolytic cleavage during polyadenylation-dependent pre-mRNA 3'-end formation.</text>
</comment>
<evidence type="ECO:0000256" key="9">
    <source>
        <dbReference type="ARBA" id="ARBA00022777"/>
    </source>
</evidence>
<dbReference type="SUPFAM" id="SSF56104">
    <property type="entry name" value="SAICAR synthase-like"/>
    <property type="match status" value="1"/>
</dbReference>
<dbReference type="InterPro" id="IPR010655">
    <property type="entry name" value="Clp1_C"/>
</dbReference>
<dbReference type="GO" id="GO:0006388">
    <property type="term" value="P:tRNA splicing, via endonucleolytic cleavage and ligation"/>
    <property type="evidence" value="ECO:0007669"/>
    <property type="project" value="TreeGrafter"/>
</dbReference>
<feature type="domain" description="Clp1 N-terminal" evidence="15">
    <location>
        <begin position="454"/>
        <end position="561"/>
    </location>
</feature>
<dbReference type="GO" id="GO:0005524">
    <property type="term" value="F:ATP binding"/>
    <property type="evidence" value="ECO:0007669"/>
    <property type="project" value="UniProtKB-UniRule"/>
</dbReference>
<feature type="binding site" evidence="12">
    <location>
        <position position="460"/>
    </location>
    <ligand>
        <name>ATP</name>
        <dbReference type="ChEBI" id="CHEBI:30616"/>
    </ligand>
</feature>
<dbReference type="SUPFAM" id="SSF52540">
    <property type="entry name" value="P-loop containing nucleoside triphosphate hydrolases"/>
    <property type="match status" value="1"/>
</dbReference>
<comment type="subunit">
    <text evidence="12">Component of a pre-mRNA cleavage factor complex. Interacts directly with PCF11.</text>
</comment>
<keyword evidence="10 12" id="KW-0067">ATP-binding</keyword>
<evidence type="ECO:0000256" key="6">
    <source>
        <dbReference type="ARBA" id="ARBA00022664"/>
    </source>
</evidence>
<evidence type="ECO:0000256" key="1">
    <source>
        <dbReference type="ARBA" id="ARBA00003798"/>
    </source>
</evidence>
<comment type="similarity">
    <text evidence="3">Belongs to the inositol phosphokinase (IPK) family.</text>
</comment>
<evidence type="ECO:0000259" key="16">
    <source>
        <dbReference type="Pfam" id="PF16575"/>
    </source>
</evidence>
<dbReference type="Proteomes" id="UP001244011">
    <property type="component" value="Unassembled WGS sequence"/>
</dbReference>
<evidence type="ECO:0000256" key="12">
    <source>
        <dbReference type="HAMAP-Rule" id="MF_03035"/>
    </source>
</evidence>
<dbReference type="Pfam" id="PF16575">
    <property type="entry name" value="CLP1_P"/>
    <property type="match status" value="1"/>
</dbReference>
<evidence type="ECO:0000256" key="13">
    <source>
        <dbReference type="SAM" id="MobiDB-lite"/>
    </source>
</evidence>
<dbReference type="InterPro" id="IPR027417">
    <property type="entry name" value="P-loop_NTPase"/>
</dbReference>
<comment type="subcellular location">
    <subcellularLocation>
        <location evidence="2 12">Nucleus</location>
    </subcellularLocation>
</comment>
<dbReference type="InterPro" id="IPR005522">
    <property type="entry name" value="IPK"/>
</dbReference>
<dbReference type="InterPro" id="IPR038238">
    <property type="entry name" value="Clp1_C_sf"/>
</dbReference>
<comment type="function">
    <text evidence="1">Polynucleotide 5'-kinase involved in rRNA processing.</text>
</comment>
<dbReference type="Pfam" id="PF16573">
    <property type="entry name" value="CLP1_N"/>
    <property type="match status" value="1"/>
</dbReference>
<evidence type="ECO:0000256" key="11">
    <source>
        <dbReference type="ARBA" id="ARBA00023242"/>
    </source>
</evidence>
<feature type="domain" description="Clp1 P-loop" evidence="16">
    <location>
        <begin position="587"/>
        <end position="793"/>
    </location>
</feature>
<dbReference type="PANTHER" id="PTHR12755">
    <property type="entry name" value="CLEAVAGE/POLYADENYLATION FACTOR IA SUBUNIT CLP1P"/>
    <property type="match status" value="1"/>
</dbReference>
<dbReference type="Gene3D" id="2.40.30.330">
    <property type="entry name" value="Pre-mRNA cleavage complex subunit Clp1, C-terminal domain"/>
    <property type="match status" value="1"/>
</dbReference>
<dbReference type="Pfam" id="PF03770">
    <property type="entry name" value="IPK"/>
    <property type="match status" value="1"/>
</dbReference>
<keyword evidence="7" id="KW-0808">Transferase</keyword>
<dbReference type="AlphaFoldDB" id="A0AAJ0FSW9"/>
<dbReference type="InterPro" id="IPR032319">
    <property type="entry name" value="CLP1_P"/>
</dbReference>
<comment type="caution">
    <text evidence="17">The sequence shown here is derived from an EMBL/GenBank/DDBJ whole genome shotgun (WGS) entry which is preliminary data.</text>
</comment>
<evidence type="ECO:0000256" key="10">
    <source>
        <dbReference type="ARBA" id="ARBA00022840"/>
    </source>
</evidence>
<evidence type="ECO:0000313" key="18">
    <source>
        <dbReference type="Proteomes" id="UP001244011"/>
    </source>
</evidence>
<dbReference type="Gene3D" id="2.60.120.1030">
    <property type="entry name" value="Clp1, DNA binding domain"/>
    <property type="match status" value="1"/>
</dbReference>
<sequence length="908" mass="98089">MIRTKEIPNRADLVDYAHAVAGHAGTLCDSDGELFIKPCTPQEIKFYESANESHPEFAELMPLFMGTLMLNDATDMDSISEQIPVVADHISLEVKEAVLKMAHSLQPEPSQSPTPTLAGASPSDNIKWIPNMTKKIATDKAVVLENAAYGYRRPNIMDVKLGVRLWADDAPLEKKQRFDKISAETTHGELGFRIAGMRVYRGCEGDEQPDEEGYKKYSKDFGRVHVNAGNVVDVFKKFVFNEHAKIDEELGKAVANAFLEDLKRVQQILENEESRMFSASLLFVFEGDGDALRAAIDETSASATMSQEGKDEDSGRSTIRVDSGIALDESGELILAGEDELSDDEIDVPRIYSLKLIDFAHAQWTPGQGPDENSLAGDGSPGRHASVSSGKERVMINDIQRHELQQKPLPGFWQHRCSASPILFEVSILGTVLFVRIEDNITYPPPGSRTRTITLKPLWEWRFESPHHPSASFASAGTSTSAALTVRLVSGTAERDGTELALNVPYTLQGAKSKILTWKGCTLEVSGECEDYVAEHASPDESPQVSYLNLHFALQGRRRAAAAAAAAAASGAGATLGPRVLVCGGPCSGKTSLARTLAALATRQGGQPILAGADPREAFFSLPGTLGAAAVGTVMDVEAADGGAGVGASPSSGPGPVPVKLPLVHYFGRDRVEEDPDVWRALVAALGAAVGGRLAEDGAVRAAGLVVDAPTVAAGKSGVDLLAHIVSEFAVNIVVVLGSARLNAELQRRLSQEQTRFGEAITVLALDKSEGVAERDEGFMQQVREAAIKEYFFGDAKRTLSPFTQQVDFSTVAIYKIPDPSDYLADEEVLEKVDPISEMSHWTLAVMNASPTDPIETIRYATVMGFVYVSEVDQDRQRLKILAPVSGRLGDRPLIWGRWPEPYINLLG</sequence>
<evidence type="ECO:0000259" key="14">
    <source>
        <dbReference type="Pfam" id="PF06807"/>
    </source>
</evidence>
<organism evidence="17 18">
    <name type="scientific">Phialemonium atrogriseum</name>
    <dbReference type="NCBI Taxonomy" id="1093897"/>
    <lineage>
        <taxon>Eukaryota</taxon>
        <taxon>Fungi</taxon>
        <taxon>Dikarya</taxon>
        <taxon>Ascomycota</taxon>
        <taxon>Pezizomycotina</taxon>
        <taxon>Sordariomycetes</taxon>
        <taxon>Sordariomycetidae</taxon>
        <taxon>Cephalothecales</taxon>
        <taxon>Cephalothecaceae</taxon>
        <taxon>Phialemonium</taxon>
    </lineage>
</organism>
<evidence type="ECO:0000259" key="15">
    <source>
        <dbReference type="Pfam" id="PF16573"/>
    </source>
</evidence>